<feature type="transmembrane region" description="Helical" evidence="6">
    <location>
        <begin position="274"/>
        <end position="298"/>
    </location>
</feature>
<protein>
    <submittedName>
        <fullName evidence="7">DUF300-domain-containing protein</fullName>
    </submittedName>
</protein>
<keyword evidence="9" id="KW-1185">Reference proteome</keyword>
<evidence type="ECO:0000313" key="7">
    <source>
        <dbReference type="EMBL" id="KZP04462.1"/>
    </source>
</evidence>
<feature type="transmembrane region" description="Helical" evidence="6">
    <location>
        <begin position="98"/>
        <end position="118"/>
    </location>
</feature>
<proteinExistence type="predicted"/>
<dbReference type="STRING" id="436010.A0A167UZ49"/>
<name>A0A167UZ49_9AGAM</name>
<evidence type="ECO:0000256" key="4">
    <source>
        <dbReference type="ARBA" id="ARBA00023136"/>
    </source>
</evidence>
<evidence type="ECO:0000256" key="3">
    <source>
        <dbReference type="ARBA" id="ARBA00022989"/>
    </source>
</evidence>
<accession>A0A167UZ49</accession>
<dbReference type="EMBL" id="KV417630">
    <property type="protein sequence ID" value="KZP13601.1"/>
    <property type="molecule type" value="Genomic_DNA"/>
</dbReference>
<feature type="transmembrane region" description="Helical" evidence="6">
    <location>
        <begin position="201"/>
        <end position="223"/>
    </location>
</feature>
<feature type="region of interest" description="Disordered" evidence="5">
    <location>
        <begin position="435"/>
        <end position="463"/>
    </location>
</feature>
<feature type="transmembrane region" description="Helical" evidence="6">
    <location>
        <begin position="235"/>
        <end position="254"/>
    </location>
</feature>
<feature type="transmembrane region" description="Helical" evidence="6">
    <location>
        <begin position="29"/>
        <end position="53"/>
    </location>
</feature>
<evidence type="ECO:0000256" key="6">
    <source>
        <dbReference type="SAM" id="Phobius"/>
    </source>
</evidence>
<keyword evidence="3 6" id="KW-1133">Transmembrane helix</keyword>
<dbReference type="InterPro" id="IPR005178">
    <property type="entry name" value="Ostalpha/TMEM184C"/>
</dbReference>
<keyword evidence="4 6" id="KW-0472">Membrane</keyword>
<keyword evidence="2 6" id="KW-0812">Transmembrane</keyword>
<evidence type="ECO:0000256" key="5">
    <source>
        <dbReference type="SAM" id="MobiDB-lite"/>
    </source>
</evidence>
<evidence type="ECO:0000313" key="9">
    <source>
        <dbReference type="Proteomes" id="UP000076532"/>
    </source>
</evidence>
<evidence type="ECO:0000256" key="1">
    <source>
        <dbReference type="ARBA" id="ARBA00004141"/>
    </source>
</evidence>
<evidence type="ECO:0000256" key="2">
    <source>
        <dbReference type="ARBA" id="ARBA00022692"/>
    </source>
</evidence>
<comment type="subcellular location">
    <subcellularLocation>
        <location evidence="1">Membrane</location>
        <topology evidence="1">Multi-pass membrane protein</topology>
    </subcellularLocation>
</comment>
<dbReference type="Pfam" id="PF03619">
    <property type="entry name" value="Solute_trans_a"/>
    <property type="match status" value="1"/>
</dbReference>
<gene>
    <name evidence="7" type="ORF">FIBSPDRAFT_806788</name>
    <name evidence="8" type="ORF">FIBSPDRAFT_834921</name>
</gene>
<organism evidence="7 9">
    <name type="scientific">Athelia psychrophila</name>
    <dbReference type="NCBI Taxonomy" id="1759441"/>
    <lineage>
        <taxon>Eukaryota</taxon>
        <taxon>Fungi</taxon>
        <taxon>Dikarya</taxon>
        <taxon>Basidiomycota</taxon>
        <taxon>Agaricomycotina</taxon>
        <taxon>Agaricomycetes</taxon>
        <taxon>Agaricomycetidae</taxon>
        <taxon>Atheliales</taxon>
        <taxon>Atheliaceae</taxon>
        <taxon>Athelia</taxon>
    </lineage>
</organism>
<dbReference type="OrthoDB" id="5348404at2759"/>
<dbReference type="SMART" id="SM01417">
    <property type="entry name" value="Solute_trans_a"/>
    <property type="match status" value="1"/>
</dbReference>
<dbReference type="Proteomes" id="UP000076532">
    <property type="component" value="Unassembled WGS sequence"/>
</dbReference>
<feature type="transmembrane region" description="Helical" evidence="6">
    <location>
        <begin position="158"/>
        <end position="181"/>
    </location>
</feature>
<sequence length="463" mass="50811">MGATCPSANTENVEQESFWVGGEWDGHKVGWAIAGGCALLTVLISFISVTLHCRNYTNPREQKQIIRILYMPPVYAIISFFSYRFFRDYTYYSLIEVAYEAVTISAFFLLLVEIVAATSSEHRAEAAMERKDKRALPLPFCCLRYRPTKPYFMYSVKYAVLQYVIIRPLISVAGIVTQAYGVLCSTAGLSGGLSSLQFANIYLEAADFLSITIALYGLLLFYGLSKDELKGRQPLAKFLAIKGIVMATFYQSFIFDMLAGRVIHATTYWTETNIANGLNALAICIEMVFFALLMWWAYSPSEYKTPGAKKGSAWRALWDSVNFSDFAMEIYHSLAFFVTCGRRSPRPRPATGKDGKRNVDFGEAFGVAPSPFPSSSYGYARGGLGSSSVDLVGAEAGMGAGGRGMRKENIQLAPYHSDYSAAHPNLSRPSLALGRTQTAGSNASSGGGTRGMMDLFADRSQAA</sequence>
<feature type="transmembrane region" description="Helical" evidence="6">
    <location>
        <begin position="65"/>
        <end position="86"/>
    </location>
</feature>
<dbReference type="PANTHER" id="PTHR23423">
    <property type="entry name" value="ORGANIC SOLUTE TRANSPORTER-RELATED"/>
    <property type="match status" value="1"/>
</dbReference>
<reference evidence="7 9" key="1">
    <citation type="journal article" date="2016" name="Mol. Biol. Evol.">
        <title>Comparative Genomics of Early-Diverging Mushroom-Forming Fungi Provides Insights into the Origins of Lignocellulose Decay Capabilities.</title>
        <authorList>
            <person name="Nagy L.G."/>
            <person name="Riley R."/>
            <person name="Tritt A."/>
            <person name="Adam C."/>
            <person name="Daum C."/>
            <person name="Floudas D."/>
            <person name="Sun H."/>
            <person name="Yadav J.S."/>
            <person name="Pangilinan J."/>
            <person name="Larsson K.H."/>
            <person name="Matsuura K."/>
            <person name="Barry K."/>
            <person name="Labutti K."/>
            <person name="Kuo R."/>
            <person name="Ohm R.A."/>
            <person name="Bhattacharya S.S."/>
            <person name="Shirouzu T."/>
            <person name="Yoshinaga Y."/>
            <person name="Martin F.M."/>
            <person name="Grigoriev I.V."/>
            <person name="Hibbett D.S."/>
        </authorList>
    </citation>
    <scope>NUCLEOTIDE SEQUENCE [LARGE SCALE GENOMIC DNA]</scope>
    <source>
        <strain evidence="7 9">CBS 109695</strain>
    </source>
</reference>
<evidence type="ECO:0000313" key="8">
    <source>
        <dbReference type="EMBL" id="KZP13601.1"/>
    </source>
</evidence>
<dbReference type="EMBL" id="KV417921">
    <property type="protein sequence ID" value="KZP04462.1"/>
    <property type="molecule type" value="Genomic_DNA"/>
</dbReference>
<dbReference type="AlphaFoldDB" id="A0A167UZ49"/>
<dbReference type="GO" id="GO:0016020">
    <property type="term" value="C:membrane"/>
    <property type="evidence" value="ECO:0007669"/>
    <property type="project" value="UniProtKB-SubCell"/>
</dbReference>